<evidence type="ECO:0000313" key="3">
    <source>
        <dbReference type="Proteomes" id="UP001251870"/>
    </source>
</evidence>
<name>A0ABU2DTF7_9MICC</name>
<dbReference type="Pfam" id="PF13223">
    <property type="entry name" value="DUF4031"/>
    <property type="match status" value="1"/>
</dbReference>
<comment type="caution">
    <text evidence="2">The sequence shown here is derived from an EMBL/GenBank/DDBJ whole genome shotgun (WGS) entry which is preliminary data.</text>
</comment>
<keyword evidence="3" id="KW-1185">Reference proteome</keyword>
<dbReference type="Proteomes" id="UP001251870">
    <property type="component" value="Unassembled WGS sequence"/>
</dbReference>
<sequence length="298" mass="33332">MTIYIDPPAWPAHGTLFSHVISDASLEELHRFAAGCGLSERAFDRDHYDVPAHRYDSLVTGGAVPVSGRDLARILTGCGLRVRGIERTERVRRNLSRAWHRLMPEAPGLGDGLLERWSEPHRSYHSPTHLAAVLRTIGVLERAGELPVPLRRRTLLAAWYHDAVYDGAAGEDEEASARLAEEQLDGLIAEEEVRDVGRLVRLTAHHAPEEADITGTVLTDADLEVLGRQDFAYRRYAEQVRSDYAHVPSAQFAAGRAAVLRRLLEHPQLYHTATGRELWEAQARQNLTAEIRRLTGQE</sequence>
<reference evidence="2 3" key="1">
    <citation type="submission" date="2023-09" db="EMBL/GenBank/DDBJ databases">
        <title>Description of three actinobacteria isolated from air of manufacturing shop in a pharmaceutical factory.</title>
        <authorList>
            <person name="Zhang D.-F."/>
        </authorList>
    </citation>
    <scope>NUCLEOTIDE SEQUENCE [LARGE SCALE GENOMIC DNA]</scope>
    <source>
        <strain evidence="2 3">LY-0111</strain>
    </source>
</reference>
<organism evidence="2 3">
    <name type="scientific">Nesterenkonia aerolata</name>
    <dbReference type="NCBI Taxonomy" id="3074079"/>
    <lineage>
        <taxon>Bacteria</taxon>
        <taxon>Bacillati</taxon>
        <taxon>Actinomycetota</taxon>
        <taxon>Actinomycetes</taxon>
        <taxon>Micrococcales</taxon>
        <taxon>Micrococcaceae</taxon>
        <taxon>Nesterenkonia</taxon>
    </lineage>
</organism>
<dbReference type="PANTHER" id="PTHR21174:SF0">
    <property type="entry name" value="HD PHOSPHOHYDROLASE FAMILY PROTEIN-RELATED"/>
    <property type="match status" value="1"/>
</dbReference>
<proteinExistence type="predicted"/>
<dbReference type="PANTHER" id="PTHR21174">
    <property type="match status" value="1"/>
</dbReference>
<dbReference type="InterPro" id="IPR009218">
    <property type="entry name" value="HD_phosphohydro"/>
</dbReference>
<dbReference type="RefSeq" id="WP_310548655.1">
    <property type="nucleotide sequence ID" value="NZ_JAVKGR010000009.1"/>
</dbReference>
<gene>
    <name evidence="2" type="ORF">RIL96_08830</name>
</gene>
<evidence type="ECO:0000259" key="1">
    <source>
        <dbReference type="Pfam" id="PF13223"/>
    </source>
</evidence>
<accession>A0ABU2DTF7</accession>
<dbReference type="EMBL" id="JAVKGR010000009">
    <property type="protein sequence ID" value="MDR8019665.1"/>
    <property type="molecule type" value="Genomic_DNA"/>
</dbReference>
<protein>
    <submittedName>
        <fullName evidence="2">DUF4031 domain-containing protein</fullName>
    </submittedName>
</protein>
<feature type="domain" description="DUF4031" evidence="1">
    <location>
        <begin position="3"/>
        <end position="75"/>
    </location>
</feature>
<dbReference type="InterPro" id="IPR025109">
    <property type="entry name" value="DUF4031"/>
</dbReference>
<evidence type="ECO:0000313" key="2">
    <source>
        <dbReference type="EMBL" id="MDR8019665.1"/>
    </source>
</evidence>
<dbReference type="SUPFAM" id="SSF109604">
    <property type="entry name" value="HD-domain/PDEase-like"/>
    <property type="match status" value="1"/>
</dbReference>